<feature type="transmembrane region" description="Helical" evidence="12">
    <location>
        <begin position="196"/>
        <end position="218"/>
    </location>
</feature>
<dbReference type="PANTHER" id="PTHR24249:SF413">
    <property type="entry name" value="TRACE AMINE-ASSOCIATED RECEPTOR 2"/>
    <property type="match status" value="1"/>
</dbReference>
<dbReference type="InterPro" id="IPR009132">
    <property type="entry name" value="TAAR_fam"/>
</dbReference>
<feature type="transmembrane region" description="Helical" evidence="12">
    <location>
        <begin position="108"/>
        <end position="131"/>
    </location>
</feature>
<dbReference type="PANTHER" id="PTHR24249">
    <property type="entry name" value="HISTAMINE RECEPTOR-RELATED G-PROTEIN COUPLED RECEPTOR"/>
    <property type="match status" value="1"/>
</dbReference>
<evidence type="ECO:0000256" key="9">
    <source>
        <dbReference type="ARBA" id="ARBA00023180"/>
    </source>
</evidence>
<dbReference type="PROSITE" id="PS50262">
    <property type="entry name" value="G_PROTEIN_RECEP_F1_2"/>
    <property type="match status" value="1"/>
</dbReference>
<evidence type="ECO:0000256" key="7">
    <source>
        <dbReference type="ARBA" id="ARBA00023157"/>
    </source>
</evidence>
<organism evidence="14 15">
    <name type="scientific">Galbula dea</name>
    <dbReference type="NCBI Taxonomy" id="1109041"/>
    <lineage>
        <taxon>Eukaryota</taxon>
        <taxon>Metazoa</taxon>
        <taxon>Chordata</taxon>
        <taxon>Craniata</taxon>
        <taxon>Vertebrata</taxon>
        <taxon>Euteleostomi</taxon>
        <taxon>Archelosauria</taxon>
        <taxon>Archosauria</taxon>
        <taxon>Dinosauria</taxon>
        <taxon>Saurischia</taxon>
        <taxon>Theropoda</taxon>
        <taxon>Coelurosauria</taxon>
        <taxon>Aves</taxon>
        <taxon>Neognathae</taxon>
        <taxon>Neoaves</taxon>
        <taxon>Telluraves</taxon>
        <taxon>Coraciimorphae</taxon>
        <taxon>Piciformes</taxon>
        <taxon>Galbulidae</taxon>
        <taxon>Galbula</taxon>
    </lineage>
</organism>
<accession>A0A7K9SZZ1</accession>
<feature type="transmembrane region" description="Helical" evidence="12">
    <location>
        <begin position="33"/>
        <end position="56"/>
    </location>
</feature>
<dbReference type="PROSITE" id="PS00237">
    <property type="entry name" value="G_PROTEIN_RECEP_F1_1"/>
    <property type="match status" value="1"/>
</dbReference>
<dbReference type="AlphaFoldDB" id="A0A7K9SZZ1"/>
<evidence type="ECO:0000313" key="15">
    <source>
        <dbReference type="Proteomes" id="UP000566440"/>
    </source>
</evidence>
<comment type="caution">
    <text evidence="14">The sequence shown here is derived from an EMBL/GenBank/DDBJ whole genome shotgun (WGS) entry which is preliminary data.</text>
</comment>
<dbReference type="OrthoDB" id="10042731at2759"/>
<comment type="similarity">
    <text evidence="11">Belongs to the G-protein coupled receptor 1 family.</text>
</comment>
<sequence>MHSLNLSRDLTGCSEFGTRSCSESFRSAGVRGVMYLFIAAVFLLTILGNLAIIISISYFKQLHSPTNFLILSMAITDFLLGFAIMPYSMVRSVENCWYFGLMFCKVHYSFDLMLCLASIFHLCSIAVDRFYAICRPLHYTSTMTPVTIKQIIAVCWAVPAAFAFGVVFSEAYASGIEGYETLVKCSSLCPIAFNKLWGVVLFTVGLFAPACIMIGIYIKIFIVSHRHICELSQANRHPKSDEKNALSRNKDRKAAKTLSIVMLGFLICWFPCFLTLLIDPFLNFSTPLPLFDTLNWLGYLNSFFNPLIYGFFYPWFQKTLKYILKGKIFNPHFRTKLLSED</sequence>
<evidence type="ECO:0000256" key="5">
    <source>
        <dbReference type="ARBA" id="ARBA00023040"/>
    </source>
</evidence>
<evidence type="ECO:0000259" key="13">
    <source>
        <dbReference type="PROSITE" id="PS50262"/>
    </source>
</evidence>
<feature type="transmembrane region" description="Helical" evidence="12">
    <location>
        <begin position="151"/>
        <end position="176"/>
    </location>
</feature>
<keyword evidence="8 11" id="KW-0675">Receptor</keyword>
<dbReference type="SUPFAM" id="SSF81321">
    <property type="entry name" value="Family A G protein-coupled receptor-like"/>
    <property type="match status" value="1"/>
</dbReference>
<evidence type="ECO:0000256" key="3">
    <source>
        <dbReference type="ARBA" id="ARBA00022692"/>
    </source>
</evidence>
<evidence type="ECO:0000256" key="10">
    <source>
        <dbReference type="ARBA" id="ARBA00023224"/>
    </source>
</evidence>
<dbReference type="InterPro" id="IPR050569">
    <property type="entry name" value="TAAR"/>
</dbReference>
<reference evidence="14 15" key="1">
    <citation type="submission" date="2019-09" db="EMBL/GenBank/DDBJ databases">
        <title>Bird 10,000 Genomes (B10K) Project - Family phase.</title>
        <authorList>
            <person name="Zhang G."/>
        </authorList>
    </citation>
    <scope>NUCLEOTIDE SEQUENCE [LARGE SCALE GENOMIC DNA]</scope>
    <source>
        <strain evidence="14">B10K-DU-001-62</strain>
        <tissue evidence="14">Muscle</tissue>
    </source>
</reference>
<dbReference type="CDD" id="cd15312">
    <property type="entry name" value="7tmA_TAAR2_3_4"/>
    <property type="match status" value="1"/>
</dbReference>
<keyword evidence="6 12" id="KW-0472">Membrane</keyword>
<evidence type="ECO:0000256" key="12">
    <source>
        <dbReference type="SAM" id="Phobius"/>
    </source>
</evidence>
<keyword evidence="2" id="KW-1003">Cell membrane</keyword>
<keyword evidence="9" id="KW-0325">Glycoprotein</keyword>
<dbReference type="Gene3D" id="1.20.1070.10">
    <property type="entry name" value="Rhodopsin 7-helix transmembrane proteins"/>
    <property type="match status" value="1"/>
</dbReference>
<feature type="non-terminal residue" evidence="14">
    <location>
        <position position="341"/>
    </location>
</feature>
<feature type="domain" description="G-protein coupled receptors family 1 profile" evidence="13">
    <location>
        <begin position="48"/>
        <end position="309"/>
    </location>
</feature>
<dbReference type="InterPro" id="IPR000276">
    <property type="entry name" value="GPCR_Rhodpsn"/>
</dbReference>
<dbReference type="GO" id="GO:0005886">
    <property type="term" value="C:plasma membrane"/>
    <property type="evidence" value="ECO:0007669"/>
    <property type="project" value="UniProtKB-SubCell"/>
</dbReference>
<dbReference type="EMBL" id="VWZX01005643">
    <property type="protein sequence ID" value="NXI41398.1"/>
    <property type="molecule type" value="Genomic_DNA"/>
</dbReference>
<feature type="transmembrane region" description="Helical" evidence="12">
    <location>
        <begin position="68"/>
        <end position="88"/>
    </location>
</feature>
<protein>
    <submittedName>
        <fullName evidence="14">TAAR2 protein</fullName>
    </submittedName>
</protein>
<dbReference type="GO" id="GO:0001594">
    <property type="term" value="F:trace-amine receptor activity"/>
    <property type="evidence" value="ECO:0007669"/>
    <property type="project" value="InterPro"/>
</dbReference>
<keyword evidence="5 11" id="KW-0297">G-protein coupled receptor</keyword>
<keyword evidence="15" id="KW-1185">Reference proteome</keyword>
<evidence type="ECO:0000256" key="8">
    <source>
        <dbReference type="ARBA" id="ARBA00023170"/>
    </source>
</evidence>
<comment type="subcellular location">
    <subcellularLocation>
        <location evidence="1">Cell membrane</location>
        <topology evidence="1">Multi-pass membrane protein</topology>
    </subcellularLocation>
</comment>
<dbReference type="PRINTS" id="PR01830">
    <property type="entry name" value="TRACEAMINER"/>
</dbReference>
<keyword evidence="4 12" id="KW-1133">Transmembrane helix</keyword>
<dbReference type="SMART" id="SM01381">
    <property type="entry name" value="7TM_GPCR_Srsx"/>
    <property type="match status" value="1"/>
</dbReference>
<feature type="non-terminal residue" evidence="14">
    <location>
        <position position="1"/>
    </location>
</feature>
<feature type="transmembrane region" description="Helical" evidence="12">
    <location>
        <begin position="298"/>
        <end position="316"/>
    </location>
</feature>
<evidence type="ECO:0000256" key="4">
    <source>
        <dbReference type="ARBA" id="ARBA00022989"/>
    </source>
</evidence>
<evidence type="ECO:0000313" key="14">
    <source>
        <dbReference type="EMBL" id="NXI41398.1"/>
    </source>
</evidence>
<evidence type="ECO:0000256" key="11">
    <source>
        <dbReference type="RuleBase" id="RU000688"/>
    </source>
</evidence>
<proteinExistence type="inferred from homology"/>
<dbReference type="FunFam" id="1.20.1070.10:FF:000030">
    <property type="entry name" value="trace amine-associated receptor 1"/>
    <property type="match status" value="1"/>
</dbReference>
<feature type="transmembrane region" description="Helical" evidence="12">
    <location>
        <begin position="258"/>
        <end position="278"/>
    </location>
</feature>
<gene>
    <name evidence="14" type="primary">Taar2</name>
    <name evidence="14" type="ORF">GALDEA_R09857</name>
</gene>
<keyword evidence="3 11" id="KW-0812">Transmembrane</keyword>
<dbReference type="Pfam" id="PF00001">
    <property type="entry name" value="7tm_1"/>
    <property type="match status" value="1"/>
</dbReference>
<dbReference type="Proteomes" id="UP000566440">
    <property type="component" value="Unassembled WGS sequence"/>
</dbReference>
<keyword evidence="7" id="KW-1015">Disulfide bond</keyword>
<evidence type="ECO:0000256" key="1">
    <source>
        <dbReference type="ARBA" id="ARBA00004651"/>
    </source>
</evidence>
<evidence type="ECO:0000256" key="2">
    <source>
        <dbReference type="ARBA" id="ARBA00022475"/>
    </source>
</evidence>
<dbReference type="InterPro" id="IPR017452">
    <property type="entry name" value="GPCR_Rhodpsn_7TM"/>
</dbReference>
<dbReference type="PRINTS" id="PR00237">
    <property type="entry name" value="GPCRRHODOPSN"/>
</dbReference>
<name>A0A7K9SZZ1_9PICI</name>
<evidence type="ECO:0000256" key="6">
    <source>
        <dbReference type="ARBA" id="ARBA00023136"/>
    </source>
</evidence>
<keyword evidence="10 11" id="KW-0807">Transducer</keyword>